<dbReference type="Gene3D" id="2.30.42.10">
    <property type="match status" value="1"/>
</dbReference>
<proteinExistence type="inferred from homology"/>
<name>A0A1I0EPS2_9FIRM</name>
<dbReference type="GO" id="GO:0008236">
    <property type="term" value="F:serine-type peptidase activity"/>
    <property type="evidence" value="ECO:0007669"/>
    <property type="project" value="UniProtKB-KW"/>
</dbReference>
<organism evidence="7 8">
    <name type="scientific">[Clostridium] polysaccharolyticum</name>
    <dbReference type="NCBI Taxonomy" id="29364"/>
    <lineage>
        <taxon>Bacteria</taxon>
        <taxon>Bacillati</taxon>
        <taxon>Bacillota</taxon>
        <taxon>Clostridia</taxon>
        <taxon>Lachnospirales</taxon>
        <taxon>Lachnospiraceae</taxon>
    </lineage>
</organism>
<accession>A0A1I0EPS2</accession>
<dbReference type="PROSITE" id="PS50106">
    <property type="entry name" value="PDZ"/>
    <property type="match status" value="1"/>
</dbReference>
<dbReference type="InterPro" id="IPR029045">
    <property type="entry name" value="ClpP/crotonase-like_dom_sf"/>
</dbReference>
<dbReference type="GO" id="GO:0006508">
    <property type="term" value="P:proteolysis"/>
    <property type="evidence" value="ECO:0007669"/>
    <property type="project" value="UniProtKB-KW"/>
</dbReference>
<dbReference type="CDD" id="cd06782">
    <property type="entry name" value="cpPDZ_CPP-like"/>
    <property type="match status" value="1"/>
</dbReference>
<dbReference type="EMBL" id="FOHN01000023">
    <property type="protein sequence ID" value="SET47266.1"/>
    <property type="molecule type" value="Genomic_DNA"/>
</dbReference>
<feature type="domain" description="PDZ" evidence="6">
    <location>
        <begin position="112"/>
        <end position="173"/>
    </location>
</feature>
<dbReference type="InterPro" id="IPR005151">
    <property type="entry name" value="Tail-specific_protease"/>
</dbReference>
<sequence>MERKKFLSGFLCGIALTLCIGRFVTYGNQVGWFDKIYQISRGSENITNAQRRQALRKLGVLEKYIDKYYLNDLTAKDYEEGLYNGLVSSMQDRYAAYYNKEEYKEYNIDSIGKYVGIGCSVAFDQETGLFTILQPYKDGPADEAGMCTGDVLVSINGESVHGKTLADVVSMIKGREGSKVKVCVKRKSGKELVELDVRRKEVETRTVTYSMLEDNIGYIMIAGFKNTTVKQFNKAVDSLQKQKMKGLILDVRDNGGGALDAVVSITDRILSKGLIVYTKDKNGKGDKYYAKDKKKLDLPMVLLVNGNSASASEVLAGALKDHKLATLVGTKTFGKGIVQSVFSLYDGSAIKLTTSKYYTPDGNNIHDIGIEPDVVVEMNESYDPVEDDLTEGPDLEKDNQLLTAIKCLSEKLS</sequence>
<dbReference type="CDD" id="cd07560">
    <property type="entry name" value="Peptidase_S41_CPP"/>
    <property type="match status" value="1"/>
</dbReference>
<dbReference type="AlphaFoldDB" id="A0A1I0EPS2"/>
<dbReference type="SUPFAM" id="SSF52096">
    <property type="entry name" value="ClpP/crotonase"/>
    <property type="match status" value="1"/>
</dbReference>
<evidence type="ECO:0000256" key="2">
    <source>
        <dbReference type="ARBA" id="ARBA00022670"/>
    </source>
</evidence>
<evidence type="ECO:0000256" key="1">
    <source>
        <dbReference type="ARBA" id="ARBA00009179"/>
    </source>
</evidence>
<dbReference type="InterPro" id="IPR004447">
    <property type="entry name" value="Peptidase_S41A"/>
</dbReference>
<dbReference type="SMART" id="SM00245">
    <property type="entry name" value="TSPc"/>
    <property type="match status" value="1"/>
</dbReference>
<dbReference type="Pfam" id="PF17820">
    <property type="entry name" value="PDZ_6"/>
    <property type="match status" value="1"/>
</dbReference>
<dbReference type="InterPro" id="IPR001478">
    <property type="entry name" value="PDZ"/>
</dbReference>
<keyword evidence="3 5" id="KW-0378">Hydrolase</keyword>
<keyword evidence="8" id="KW-1185">Reference proteome</keyword>
<dbReference type="GO" id="GO:0030288">
    <property type="term" value="C:outer membrane-bounded periplasmic space"/>
    <property type="evidence" value="ECO:0007669"/>
    <property type="project" value="TreeGrafter"/>
</dbReference>
<dbReference type="PANTHER" id="PTHR32060:SF30">
    <property type="entry name" value="CARBOXY-TERMINAL PROCESSING PROTEASE CTPA"/>
    <property type="match status" value="1"/>
</dbReference>
<evidence type="ECO:0000256" key="5">
    <source>
        <dbReference type="RuleBase" id="RU004404"/>
    </source>
</evidence>
<dbReference type="PANTHER" id="PTHR32060">
    <property type="entry name" value="TAIL-SPECIFIC PROTEASE"/>
    <property type="match status" value="1"/>
</dbReference>
<dbReference type="SUPFAM" id="SSF50156">
    <property type="entry name" value="PDZ domain-like"/>
    <property type="match status" value="1"/>
</dbReference>
<protein>
    <submittedName>
        <fullName evidence="7">Carboxyl-terminal processing protease</fullName>
    </submittedName>
</protein>
<evidence type="ECO:0000259" key="6">
    <source>
        <dbReference type="PROSITE" id="PS50106"/>
    </source>
</evidence>
<keyword evidence="4 5" id="KW-0720">Serine protease</keyword>
<dbReference type="Proteomes" id="UP000199800">
    <property type="component" value="Unassembled WGS sequence"/>
</dbReference>
<evidence type="ECO:0000313" key="8">
    <source>
        <dbReference type="Proteomes" id="UP000199800"/>
    </source>
</evidence>
<keyword evidence="2 5" id="KW-0645">Protease</keyword>
<dbReference type="STRING" id="29364.SAMN04487772_12334"/>
<dbReference type="GO" id="GO:0007165">
    <property type="term" value="P:signal transduction"/>
    <property type="evidence" value="ECO:0007669"/>
    <property type="project" value="TreeGrafter"/>
</dbReference>
<dbReference type="NCBIfam" id="TIGR00225">
    <property type="entry name" value="prc"/>
    <property type="match status" value="1"/>
</dbReference>
<evidence type="ECO:0000256" key="4">
    <source>
        <dbReference type="ARBA" id="ARBA00022825"/>
    </source>
</evidence>
<comment type="similarity">
    <text evidence="1 5">Belongs to the peptidase S41A family.</text>
</comment>
<dbReference type="Gene3D" id="3.30.750.44">
    <property type="match status" value="1"/>
</dbReference>
<dbReference type="GO" id="GO:0004175">
    <property type="term" value="F:endopeptidase activity"/>
    <property type="evidence" value="ECO:0007669"/>
    <property type="project" value="TreeGrafter"/>
</dbReference>
<evidence type="ECO:0000256" key="3">
    <source>
        <dbReference type="ARBA" id="ARBA00022801"/>
    </source>
</evidence>
<dbReference type="RefSeq" id="WP_092478584.1">
    <property type="nucleotide sequence ID" value="NZ_FOHN01000023.1"/>
</dbReference>
<dbReference type="InterPro" id="IPR036034">
    <property type="entry name" value="PDZ_sf"/>
</dbReference>
<reference evidence="7 8" key="1">
    <citation type="submission" date="2016-10" db="EMBL/GenBank/DDBJ databases">
        <authorList>
            <person name="de Groot N.N."/>
        </authorList>
    </citation>
    <scope>NUCLEOTIDE SEQUENCE [LARGE SCALE GENOMIC DNA]</scope>
    <source>
        <strain evidence="7 8">DSM 1801</strain>
    </source>
</reference>
<dbReference type="Gene3D" id="3.90.226.10">
    <property type="entry name" value="2-enoyl-CoA Hydratase, Chain A, domain 1"/>
    <property type="match status" value="1"/>
</dbReference>
<dbReference type="OrthoDB" id="9812068at2"/>
<dbReference type="Pfam" id="PF03572">
    <property type="entry name" value="Peptidase_S41"/>
    <property type="match status" value="1"/>
</dbReference>
<evidence type="ECO:0000313" key="7">
    <source>
        <dbReference type="EMBL" id="SET47266.1"/>
    </source>
</evidence>
<dbReference type="SMART" id="SM00228">
    <property type="entry name" value="PDZ"/>
    <property type="match status" value="1"/>
</dbReference>
<gene>
    <name evidence="7" type="ORF">SAMN04487772_12334</name>
</gene>
<dbReference type="InterPro" id="IPR041489">
    <property type="entry name" value="PDZ_6"/>
</dbReference>